<keyword evidence="1" id="KW-0805">Transcription regulation</keyword>
<evidence type="ECO:0000313" key="6">
    <source>
        <dbReference type="EMBL" id="PXY31923.1"/>
    </source>
</evidence>
<evidence type="ECO:0000259" key="4">
    <source>
        <dbReference type="Pfam" id="PF00440"/>
    </source>
</evidence>
<feature type="domain" description="Transcriptional regulator LmrA/YxaF-like C-terminal" evidence="5">
    <location>
        <begin position="84"/>
        <end position="180"/>
    </location>
</feature>
<dbReference type="InterPro" id="IPR009057">
    <property type="entry name" value="Homeodomain-like_sf"/>
</dbReference>
<evidence type="ECO:0000256" key="2">
    <source>
        <dbReference type="ARBA" id="ARBA00023125"/>
    </source>
</evidence>
<accession>A0A2V4BMP6</accession>
<dbReference type="InterPro" id="IPR054156">
    <property type="entry name" value="YxaF_TetR_C"/>
</dbReference>
<dbReference type="PANTHER" id="PTHR47506">
    <property type="entry name" value="TRANSCRIPTIONAL REGULATORY PROTEIN"/>
    <property type="match status" value="1"/>
</dbReference>
<protein>
    <submittedName>
        <fullName evidence="6">TetR family transcriptional regulator</fullName>
    </submittedName>
</protein>
<reference evidence="6 7" key="1">
    <citation type="submission" date="2016-07" db="EMBL/GenBank/DDBJ databases">
        <title>Draft genome sequence of Prauserella muralis DSM 45305, isolated from a mould-covered wall in an indoor environment.</title>
        <authorList>
            <person name="Ruckert C."/>
            <person name="Albersmeier A."/>
            <person name="Jiang C.-L."/>
            <person name="Jiang Y."/>
            <person name="Kalinowski J."/>
            <person name="Schneider O."/>
            <person name="Winkler A."/>
            <person name="Zotchev S.B."/>
        </authorList>
    </citation>
    <scope>NUCLEOTIDE SEQUENCE [LARGE SCALE GENOMIC DNA]</scope>
    <source>
        <strain evidence="6 7">DSM 45305</strain>
    </source>
</reference>
<dbReference type="SUPFAM" id="SSF46689">
    <property type="entry name" value="Homeodomain-like"/>
    <property type="match status" value="1"/>
</dbReference>
<dbReference type="PANTHER" id="PTHR47506:SF3">
    <property type="entry name" value="HTH-TYPE TRANSCRIPTIONAL REGULATOR LMRA"/>
    <property type="match status" value="1"/>
</dbReference>
<name>A0A2V4BMP6_9PSEU</name>
<dbReference type="Pfam" id="PF00440">
    <property type="entry name" value="TetR_N"/>
    <property type="match status" value="1"/>
</dbReference>
<evidence type="ECO:0000256" key="1">
    <source>
        <dbReference type="ARBA" id="ARBA00023015"/>
    </source>
</evidence>
<dbReference type="Pfam" id="PF21993">
    <property type="entry name" value="TetR_C_13_2"/>
    <property type="match status" value="1"/>
</dbReference>
<dbReference type="Proteomes" id="UP000249915">
    <property type="component" value="Unassembled WGS sequence"/>
</dbReference>
<evidence type="ECO:0000256" key="3">
    <source>
        <dbReference type="ARBA" id="ARBA00023163"/>
    </source>
</evidence>
<dbReference type="Gene3D" id="1.10.357.10">
    <property type="entry name" value="Tetracycline Repressor, domain 2"/>
    <property type="match status" value="1"/>
</dbReference>
<dbReference type="AlphaFoldDB" id="A0A2V4BMP6"/>
<organism evidence="6 7">
    <name type="scientific">Prauserella muralis</name>
    <dbReference type="NCBI Taxonomy" id="588067"/>
    <lineage>
        <taxon>Bacteria</taxon>
        <taxon>Bacillati</taxon>
        <taxon>Actinomycetota</taxon>
        <taxon>Actinomycetes</taxon>
        <taxon>Pseudonocardiales</taxon>
        <taxon>Pseudonocardiaceae</taxon>
        <taxon>Prauserella</taxon>
    </lineage>
</organism>
<dbReference type="InterPro" id="IPR001647">
    <property type="entry name" value="HTH_TetR"/>
</dbReference>
<dbReference type="EMBL" id="MASW01000001">
    <property type="protein sequence ID" value="PXY31923.1"/>
    <property type="molecule type" value="Genomic_DNA"/>
</dbReference>
<evidence type="ECO:0000313" key="7">
    <source>
        <dbReference type="Proteomes" id="UP000249915"/>
    </source>
</evidence>
<dbReference type="GO" id="GO:0003677">
    <property type="term" value="F:DNA binding"/>
    <property type="evidence" value="ECO:0007669"/>
    <property type="project" value="UniProtKB-KW"/>
</dbReference>
<sequence length="193" mass="20684">MTERSPRERMVYSAAQLIRAHGVSGTSLRDVVAHARAPRGSLAHYFPGGKEQLVAEAVAWTRRYVGRQVSRFVAALDPPVPSGLFRAMAGQWRDEFTSAGFGRGCPLVAITAGEADNDSVREAVRDAFDGWQRPVAAALTDLGVPAERAEPLALLMISALEGAIVLARVRRDVEPLDTVVAELAPLLDAAVVT</sequence>
<keyword evidence="2" id="KW-0238">DNA-binding</keyword>
<comment type="caution">
    <text evidence="6">The sequence shown here is derived from an EMBL/GenBank/DDBJ whole genome shotgun (WGS) entry which is preliminary data.</text>
</comment>
<dbReference type="OrthoDB" id="4567939at2"/>
<keyword evidence="7" id="KW-1185">Reference proteome</keyword>
<dbReference type="SUPFAM" id="SSF48498">
    <property type="entry name" value="Tetracyclin repressor-like, C-terminal domain"/>
    <property type="match status" value="1"/>
</dbReference>
<gene>
    <name evidence="6" type="ORF">BAY60_06240</name>
</gene>
<dbReference type="RefSeq" id="WP_112279958.1">
    <property type="nucleotide sequence ID" value="NZ_MASW01000001.1"/>
</dbReference>
<proteinExistence type="predicted"/>
<dbReference type="InterPro" id="IPR036271">
    <property type="entry name" value="Tet_transcr_reg_TetR-rel_C_sf"/>
</dbReference>
<evidence type="ECO:0000259" key="5">
    <source>
        <dbReference type="Pfam" id="PF21993"/>
    </source>
</evidence>
<keyword evidence="3" id="KW-0804">Transcription</keyword>
<feature type="domain" description="HTH tetR-type" evidence="4">
    <location>
        <begin position="14"/>
        <end position="57"/>
    </location>
</feature>